<dbReference type="InterPro" id="IPR012910">
    <property type="entry name" value="Plug_dom"/>
</dbReference>
<evidence type="ECO:0000256" key="5">
    <source>
        <dbReference type="ARBA" id="ARBA00023136"/>
    </source>
</evidence>
<dbReference type="AlphaFoldDB" id="A0A918SDC2"/>
<dbReference type="Gene3D" id="2.170.130.10">
    <property type="entry name" value="TonB-dependent receptor, plug domain"/>
    <property type="match status" value="1"/>
</dbReference>
<dbReference type="Gene3D" id="2.60.40.1120">
    <property type="entry name" value="Carboxypeptidase-like, regulatory domain"/>
    <property type="match status" value="1"/>
</dbReference>
<dbReference type="GO" id="GO:0009279">
    <property type="term" value="C:cell outer membrane"/>
    <property type="evidence" value="ECO:0007669"/>
    <property type="project" value="UniProtKB-SubCell"/>
</dbReference>
<reference evidence="9" key="2">
    <citation type="submission" date="2020-09" db="EMBL/GenBank/DDBJ databases">
        <authorList>
            <person name="Sun Q."/>
            <person name="Kim S."/>
        </authorList>
    </citation>
    <scope>NUCLEOTIDE SEQUENCE</scope>
    <source>
        <strain evidence="9">KCTC 12719</strain>
    </source>
</reference>
<proteinExistence type="inferred from homology"/>
<keyword evidence="3 7" id="KW-1134">Transmembrane beta strand</keyword>
<comment type="subcellular location">
    <subcellularLocation>
        <location evidence="1 7">Cell outer membrane</location>
        <topology evidence="1 7">Multi-pass membrane protein</topology>
    </subcellularLocation>
</comment>
<dbReference type="SUPFAM" id="SSF49464">
    <property type="entry name" value="Carboxypeptidase regulatory domain-like"/>
    <property type="match status" value="1"/>
</dbReference>
<dbReference type="InterPro" id="IPR039426">
    <property type="entry name" value="TonB-dep_rcpt-like"/>
</dbReference>
<evidence type="ECO:0000313" key="9">
    <source>
        <dbReference type="EMBL" id="GHA35260.1"/>
    </source>
</evidence>
<dbReference type="Gene3D" id="2.40.170.20">
    <property type="entry name" value="TonB-dependent receptor, beta-barrel domain"/>
    <property type="match status" value="1"/>
</dbReference>
<gene>
    <name evidence="9" type="ORF">GCM10007103_16010</name>
</gene>
<dbReference type="PROSITE" id="PS52016">
    <property type="entry name" value="TONB_DEPENDENT_REC_3"/>
    <property type="match status" value="1"/>
</dbReference>
<keyword evidence="4 7" id="KW-0812">Transmembrane</keyword>
<keyword evidence="5 7" id="KW-0472">Membrane</keyword>
<keyword evidence="10" id="KW-1185">Reference proteome</keyword>
<evidence type="ECO:0000256" key="4">
    <source>
        <dbReference type="ARBA" id="ARBA00022692"/>
    </source>
</evidence>
<evidence type="ECO:0000259" key="8">
    <source>
        <dbReference type="Pfam" id="PF07715"/>
    </source>
</evidence>
<keyword evidence="6 7" id="KW-0998">Cell outer membrane</keyword>
<name>A0A918SDC2_9FLAO</name>
<evidence type="ECO:0000256" key="1">
    <source>
        <dbReference type="ARBA" id="ARBA00004571"/>
    </source>
</evidence>
<accession>A0A918SDC2</accession>
<dbReference type="Proteomes" id="UP000610456">
    <property type="component" value="Unassembled WGS sequence"/>
</dbReference>
<comment type="caution">
    <text evidence="9">The sequence shown here is derived from an EMBL/GenBank/DDBJ whole genome shotgun (WGS) entry which is preliminary data.</text>
</comment>
<dbReference type="InterPro" id="IPR037066">
    <property type="entry name" value="Plug_dom_sf"/>
</dbReference>
<dbReference type="InterPro" id="IPR008969">
    <property type="entry name" value="CarboxyPept-like_regulatory"/>
</dbReference>
<evidence type="ECO:0000256" key="2">
    <source>
        <dbReference type="ARBA" id="ARBA00022448"/>
    </source>
</evidence>
<keyword evidence="2 7" id="KW-0813">Transport</keyword>
<sequence>MFRIGEEAELEIFFLPEWLPQTSFSANYSNTHVRQIMEELLDNTALNYYLLEDRIILTRNNVLYDDLPEQFFGMSAEDTAGIINEVNEKDHLPVFSDWEKSSSPSNVESVNIGKANPATGTNRFFLSGTVVSAVDGKPISNLALTVQGSDQGTATNENGFYSIQLPAGENYIKTQSFGYEETVKRVVIYNDGTLNFRLREDYEQLNEVLLESGLDENVSQAVSGAEEVDVEEIKNIPLVLGERDILKVSATLPGISTAGEGAAGFNVRGGRADQNLILLDNAVIYNPAHFFGIFSALNPFTTGTANIYKGHIPAQYGGRLSSVFDLRTKKASTSDFAGEGSIGPVTGNLTLEAPIIKEKAGLMVGVRSTYSDWILKSLDEESLKDNEASFYDVTAKYNHKIGENTDLDVSGYYSKDKFNITSDSLYSYNNRLFSVELGHRFNDRHRGGVILTNSNYQFDIDYTGEFSNDFRSGYQINETGAKIHMRYRLNKKNSLQYGLASKLYLIEPGSIKPTGSESAITALSIPQEKGIEAGIFVADEFQVNEKLLINAGFRFSMFAALGKGEERIYQGGAPKRESSVVEINHYGQNEVMKTYGGPEVRVSARYLLQEDLSVKASYNSVYQYIHTLSTNTTVSPTDTYKLSDGTIKPQKANQYSLGLFKNFLDNTYELSLDGYYKTSDNIVDYKVGASLFLNPTIETEVLQGKGRSYGVEFLVKKTKGKLNGWLGYSYSKSLIQLKGDFREETVNNGEYFPSNFDKPHDFSVVANYKLTRRFSFSGNFVYQTGRPITYPVGKYNYNNSEYVMYSNRNEFRIPDYYRLDLSLNIEGNHRIDKLAHSFWSISVYNVLGRNNPYSVFFVTKDNEVKAYQSSIFSIPVPTITYNFKF</sequence>
<evidence type="ECO:0000313" key="10">
    <source>
        <dbReference type="Proteomes" id="UP000610456"/>
    </source>
</evidence>
<protein>
    <submittedName>
        <fullName evidence="9">TonB-dependent receptor</fullName>
    </submittedName>
</protein>
<comment type="similarity">
    <text evidence="7">Belongs to the TonB-dependent receptor family.</text>
</comment>
<dbReference type="Pfam" id="PF13715">
    <property type="entry name" value="CarbopepD_reg_2"/>
    <property type="match status" value="1"/>
</dbReference>
<dbReference type="Pfam" id="PF07715">
    <property type="entry name" value="Plug"/>
    <property type="match status" value="1"/>
</dbReference>
<dbReference type="InterPro" id="IPR036942">
    <property type="entry name" value="Beta-barrel_TonB_sf"/>
</dbReference>
<reference evidence="9" key="1">
    <citation type="journal article" date="2014" name="Int. J. Syst. Evol. Microbiol.">
        <title>Complete genome sequence of Corynebacterium casei LMG S-19264T (=DSM 44701T), isolated from a smear-ripened cheese.</title>
        <authorList>
            <consortium name="US DOE Joint Genome Institute (JGI-PGF)"/>
            <person name="Walter F."/>
            <person name="Albersmeier A."/>
            <person name="Kalinowski J."/>
            <person name="Ruckert C."/>
        </authorList>
    </citation>
    <scope>NUCLEOTIDE SEQUENCE</scope>
    <source>
        <strain evidence="9">KCTC 12719</strain>
    </source>
</reference>
<feature type="domain" description="TonB-dependent receptor plug" evidence="8">
    <location>
        <begin position="241"/>
        <end position="319"/>
    </location>
</feature>
<dbReference type="SUPFAM" id="SSF56935">
    <property type="entry name" value="Porins"/>
    <property type="match status" value="1"/>
</dbReference>
<organism evidence="9 10">
    <name type="scientific">Salinimicrobium marinum</name>
    <dbReference type="NCBI Taxonomy" id="680283"/>
    <lineage>
        <taxon>Bacteria</taxon>
        <taxon>Pseudomonadati</taxon>
        <taxon>Bacteroidota</taxon>
        <taxon>Flavobacteriia</taxon>
        <taxon>Flavobacteriales</taxon>
        <taxon>Flavobacteriaceae</taxon>
        <taxon>Salinimicrobium</taxon>
    </lineage>
</organism>
<evidence type="ECO:0000256" key="6">
    <source>
        <dbReference type="ARBA" id="ARBA00023237"/>
    </source>
</evidence>
<dbReference type="EMBL" id="BMXB01000004">
    <property type="protein sequence ID" value="GHA35260.1"/>
    <property type="molecule type" value="Genomic_DNA"/>
</dbReference>
<evidence type="ECO:0000256" key="3">
    <source>
        <dbReference type="ARBA" id="ARBA00022452"/>
    </source>
</evidence>
<keyword evidence="9" id="KW-0675">Receptor</keyword>
<evidence type="ECO:0000256" key="7">
    <source>
        <dbReference type="PROSITE-ProRule" id="PRU01360"/>
    </source>
</evidence>